<evidence type="ECO:0000313" key="1">
    <source>
        <dbReference type="EMBL" id="BDC99401.1"/>
    </source>
</evidence>
<organism evidence="1 2">
    <name type="scientific">Persicobacter psychrovividus</name>
    <dbReference type="NCBI Taxonomy" id="387638"/>
    <lineage>
        <taxon>Bacteria</taxon>
        <taxon>Pseudomonadati</taxon>
        <taxon>Bacteroidota</taxon>
        <taxon>Cytophagia</taxon>
        <taxon>Cytophagales</taxon>
        <taxon>Persicobacteraceae</taxon>
        <taxon>Persicobacter</taxon>
    </lineage>
</organism>
<keyword evidence="2" id="KW-1185">Reference proteome</keyword>
<gene>
    <name evidence="1" type="ORF">PEPS_16820</name>
</gene>
<protein>
    <submittedName>
        <fullName evidence="1">Uncharacterized protein</fullName>
    </submittedName>
</protein>
<name>A0ABM7VEM7_9BACT</name>
<reference evidence="1 2" key="1">
    <citation type="submission" date="2021-12" db="EMBL/GenBank/DDBJ databases">
        <title>Genome sequencing of bacteria with rrn-lacking chromosome and rrn-plasmid.</title>
        <authorList>
            <person name="Anda M."/>
            <person name="Iwasaki W."/>
        </authorList>
    </citation>
    <scope>NUCLEOTIDE SEQUENCE [LARGE SCALE GENOMIC DNA]</scope>
    <source>
        <strain evidence="1 2">NBRC 101262</strain>
    </source>
</reference>
<dbReference type="EMBL" id="AP025292">
    <property type="protein sequence ID" value="BDC99401.1"/>
    <property type="molecule type" value="Genomic_DNA"/>
</dbReference>
<accession>A0ABM7VEM7</accession>
<proteinExistence type="predicted"/>
<sequence length="30" mass="3634">MDFNEATKIRFIIKKAPIMVNYQHIKYAHL</sequence>
<dbReference type="Proteomes" id="UP001354989">
    <property type="component" value="Chromosome"/>
</dbReference>
<evidence type="ECO:0000313" key="2">
    <source>
        <dbReference type="Proteomes" id="UP001354989"/>
    </source>
</evidence>